<sequence length="125" mass="14061">MTESVMDLKLPLYTDHRIKRPTVSTESSAIAVGFEKENQKKAIVIQMEITTRALSSRASGCNFDARELRVIQSRDAKVKSEADETLNNLEKKVRNCSTTSPLAVAIVSRLRNRGITKRILEPSWD</sequence>
<dbReference type="AlphaFoldDB" id="A0A0M9A3L5"/>
<protein>
    <submittedName>
        <fullName evidence="1">Uncharacterized protein</fullName>
    </submittedName>
</protein>
<reference evidence="1 2" key="1">
    <citation type="submission" date="2015-07" db="EMBL/GenBank/DDBJ databases">
        <title>The genome of Melipona quadrifasciata.</title>
        <authorList>
            <person name="Pan H."/>
            <person name="Kapheim K."/>
        </authorList>
    </citation>
    <scope>NUCLEOTIDE SEQUENCE [LARGE SCALE GENOMIC DNA]</scope>
    <source>
        <strain evidence="1">0111107301</strain>
        <tissue evidence="1">Whole body</tissue>
    </source>
</reference>
<dbReference type="Proteomes" id="UP000053105">
    <property type="component" value="Unassembled WGS sequence"/>
</dbReference>
<dbReference type="EMBL" id="KQ435759">
    <property type="protein sequence ID" value="KOX75756.1"/>
    <property type="molecule type" value="Genomic_DNA"/>
</dbReference>
<proteinExistence type="predicted"/>
<evidence type="ECO:0000313" key="2">
    <source>
        <dbReference type="Proteomes" id="UP000053105"/>
    </source>
</evidence>
<name>A0A0M9A3L5_9HYME</name>
<organism evidence="1 2">
    <name type="scientific">Melipona quadrifasciata</name>
    <dbReference type="NCBI Taxonomy" id="166423"/>
    <lineage>
        <taxon>Eukaryota</taxon>
        <taxon>Metazoa</taxon>
        <taxon>Ecdysozoa</taxon>
        <taxon>Arthropoda</taxon>
        <taxon>Hexapoda</taxon>
        <taxon>Insecta</taxon>
        <taxon>Pterygota</taxon>
        <taxon>Neoptera</taxon>
        <taxon>Endopterygota</taxon>
        <taxon>Hymenoptera</taxon>
        <taxon>Apocrita</taxon>
        <taxon>Aculeata</taxon>
        <taxon>Apoidea</taxon>
        <taxon>Anthophila</taxon>
        <taxon>Apidae</taxon>
        <taxon>Melipona</taxon>
    </lineage>
</organism>
<evidence type="ECO:0000313" key="1">
    <source>
        <dbReference type="EMBL" id="KOX75756.1"/>
    </source>
</evidence>
<gene>
    <name evidence="1" type="ORF">WN51_12083</name>
</gene>
<keyword evidence="2" id="KW-1185">Reference proteome</keyword>
<accession>A0A0M9A3L5</accession>